<dbReference type="AlphaFoldDB" id="A0A183GDD2"/>
<reference evidence="1 2" key="1">
    <citation type="submission" date="2018-11" db="EMBL/GenBank/DDBJ databases">
        <authorList>
            <consortium name="Pathogen Informatics"/>
        </authorList>
    </citation>
    <scope>NUCLEOTIDE SEQUENCE [LARGE SCALE GENOMIC DNA]</scope>
</reference>
<sequence length="327" mass="37774">MDKWITKPRLTPNKATVVVEELAEAYDAVNSSAALTFTISPKIWELVEENADYIRSIATEGESNAGKGEFLDFIKYKMDYKLEQFEIPKTGLSFEDMDDGIKDMSFRIPVKITLYVGDDDRVDLFTGGIVLSSSNVEVDILLEWSDFKFIPSVSTDSKIEIQFEDDLQQFNRFKSVFRKLITQVFKKKLVELVKESVRDILNPWMQEFKEKLNSRARVEYDIEWTTQNHTLRMAFKPKRYLSFQMIILRGSVSDELVSINQTDKMMCMEVNVEKMAADLDVECYASPEDPNIKCVGNLCSFCIDIRGDLDDLHIPQLCSKIDFLEFE</sequence>
<keyword evidence="2" id="KW-1185">Reference proteome</keyword>
<name>A0A183GDD2_HELPZ</name>
<accession>A0A3P8BMR8</accession>
<dbReference type="WBParaSite" id="HPBE_0002024401-mRNA-1">
    <property type="protein sequence ID" value="HPBE_0002024401-mRNA-1"/>
    <property type="gene ID" value="HPBE_0002024401"/>
</dbReference>
<gene>
    <name evidence="1" type="ORF">HPBE_LOCUS20243</name>
</gene>
<reference evidence="3" key="2">
    <citation type="submission" date="2019-09" db="UniProtKB">
        <authorList>
            <consortium name="WormBaseParasite"/>
        </authorList>
    </citation>
    <scope>IDENTIFICATION</scope>
</reference>
<proteinExistence type="predicted"/>
<evidence type="ECO:0000313" key="3">
    <source>
        <dbReference type="WBParaSite" id="HPBE_0002024401-mRNA-1"/>
    </source>
</evidence>
<evidence type="ECO:0000313" key="2">
    <source>
        <dbReference type="Proteomes" id="UP000050761"/>
    </source>
</evidence>
<organism evidence="2 3">
    <name type="scientific">Heligmosomoides polygyrus</name>
    <name type="common">Parasitic roundworm</name>
    <dbReference type="NCBI Taxonomy" id="6339"/>
    <lineage>
        <taxon>Eukaryota</taxon>
        <taxon>Metazoa</taxon>
        <taxon>Ecdysozoa</taxon>
        <taxon>Nematoda</taxon>
        <taxon>Chromadorea</taxon>
        <taxon>Rhabditida</taxon>
        <taxon>Rhabditina</taxon>
        <taxon>Rhabditomorpha</taxon>
        <taxon>Strongyloidea</taxon>
        <taxon>Heligmosomidae</taxon>
        <taxon>Heligmosomoides</taxon>
    </lineage>
</organism>
<evidence type="ECO:0000313" key="1">
    <source>
        <dbReference type="EMBL" id="VDP18960.1"/>
    </source>
</evidence>
<dbReference type="Proteomes" id="UP000050761">
    <property type="component" value="Unassembled WGS sequence"/>
</dbReference>
<dbReference type="EMBL" id="UZAH01031988">
    <property type="protein sequence ID" value="VDP18960.1"/>
    <property type="molecule type" value="Genomic_DNA"/>
</dbReference>
<accession>A0A183GDD2</accession>
<protein>
    <submittedName>
        <fullName evidence="3">SMP-LTD domain-containing protein</fullName>
    </submittedName>
</protein>